<keyword evidence="4" id="KW-0808">Transferase</keyword>
<evidence type="ECO:0000313" key="8">
    <source>
        <dbReference type="EMBL" id="OGG13498.1"/>
    </source>
</evidence>
<dbReference type="PANTHER" id="PTHR43547">
    <property type="entry name" value="TWO-COMPONENT HISTIDINE KINASE"/>
    <property type="match status" value="1"/>
</dbReference>
<dbReference type="Gene3D" id="3.30.565.10">
    <property type="entry name" value="Histidine kinase-like ATPase, C-terminal domain"/>
    <property type="match status" value="1"/>
</dbReference>
<dbReference type="PROSITE" id="PS50109">
    <property type="entry name" value="HIS_KIN"/>
    <property type="match status" value="1"/>
</dbReference>
<sequence>MKKEEIEKEIKNNTFFKKKLTNILILFVLNVSLIAIYVYFFSIYNNLLPAFLFLPAIAFSAFRGGILFGFFAITVSSITLAYLRILGNFNLLENMLIITLFIISGFTLLWIIELQRKSDVIKRLEEREKILMNMYTVSQDNLEKAKKEIRSRDEFLSIASHELKTPLTSMLLQIQLVLHNIRNVSLAKFSVKSLMVMLESAEGQTKRLSKMINDLLNVSLITSGRLHLELEKVDLSKIVSDVISRSTINQEDKIIKFTPQETIEGHWDRIRLEQVVINLLSNAKKYGSGKPIQVDLNKRGSIAVLSVTDQGIGIPKDKQQIIFERFERGVTNKDYKGLGVGLYITHQIVKAHEGSVEVDSHPGKGSTFRVKLPIKK</sequence>
<evidence type="ECO:0000313" key="9">
    <source>
        <dbReference type="Proteomes" id="UP000177383"/>
    </source>
</evidence>
<dbReference type="CDD" id="cd00075">
    <property type="entry name" value="HATPase"/>
    <property type="match status" value="1"/>
</dbReference>
<dbReference type="InterPro" id="IPR036890">
    <property type="entry name" value="HATPase_C_sf"/>
</dbReference>
<keyword evidence="6" id="KW-0812">Transmembrane</keyword>
<accession>A0A1F5ZM16</accession>
<dbReference type="EC" id="2.7.13.3" evidence="2"/>
<keyword evidence="5" id="KW-0418">Kinase</keyword>
<evidence type="ECO:0000256" key="5">
    <source>
        <dbReference type="ARBA" id="ARBA00022777"/>
    </source>
</evidence>
<comment type="catalytic activity">
    <reaction evidence="1">
        <text>ATP + protein L-histidine = ADP + protein N-phospho-L-histidine.</text>
        <dbReference type="EC" id="2.7.13.3"/>
    </reaction>
</comment>
<organism evidence="8 9">
    <name type="scientific">Candidatus Gottesmanbacteria bacterium RIFCSPHIGHO2_01_FULL_39_10</name>
    <dbReference type="NCBI Taxonomy" id="1798375"/>
    <lineage>
        <taxon>Bacteria</taxon>
        <taxon>Candidatus Gottesmaniibacteriota</taxon>
    </lineage>
</organism>
<gene>
    <name evidence="8" type="ORF">A2773_03260</name>
</gene>
<evidence type="ECO:0000256" key="3">
    <source>
        <dbReference type="ARBA" id="ARBA00022553"/>
    </source>
</evidence>
<evidence type="ECO:0000256" key="6">
    <source>
        <dbReference type="SAM" id="Phobius"/>
    </source>
</evidence>
<dbReference type="EMBL" id="MFJE01000051">
    <property type="protein sequence ID" value="OGG13498.1"/>
    <property type="molecule type" value="Genomic_DNA"/>
</dbReference>
<protein>
    <recommendedName>
        <fullName evidence="2">histidine kinase</fullName>
        <ecNumber evidence="2">2.7.13.3</ecNumber>
    </recommendedName>
</protein>
<dbReference type="InterPro" id="IPR003661">
    <property type="entry name" value="HisK_dim/P_dom"/>
</dbReference>
<evidence type="ECO:0000256" key="4">
    <source>
        <dbReference type="ARBA" id="ARBA00022679"/>
    </source>
</evidence>
<feature type="transmembrane region" description="Helical" evidence="6">
    <location>
        <begin position="20"/>
        <end position="44"/>
    </location>
</feature>
<dbReference type="InterPro" id="IPR004358">
    <property type="entry name" value="Sig_transdc_His_kin-like_C"/>
</dbReference>
<evidence type="ECO:0000256" key="1">
    <source>
        <dbReference type="ARBA" id="ARBA00000085"/>
    </source>
</evidence>
<dbReference type="Pfam" id="PF02518">
    <property type="entry name" value="HATPase_c"/>
    <property type="match status" value="1"/>
</dbReference>
<dbReference type="Pfam" id="PF00512">
    <property type="entry name" value="HisKA"/>
    <property type="match status" value="1"/>
</dbReference>
<dbReference type="InterPro" id="IPR005467">
    <property type="entry name" value="His_kinase_dom"/>
</dbReference>
<dbReference type="STRING" id="1798375.A2773_03260"/>
<dbReference type="PRINTS" id="PR00344">
    <property type="entry name" value="BCTRLSENSOR"/>
</dbReference>
<dbReference type="AlphaFoldDB" id="A0A1F5ZM16"/>
<feature type="domain" description="Histidine kinase" evidence="7">
    <location>
        <begin position="158"/>
        <end position="376"/>
    </location>
</feature>
<comment type="caution">
    <text evidence="8">The sequence shown here is derived from an EMBL/GenBank/DDBJ whole genome shotgun (WGS) entry which is preliminary data.</text>
</comment>
<proteinExistence type="predicted"/>
<feature type="transmembrane region" description="Helical" evidence="6">
    <location>
        <begin position="50"/>
        <end position="83"/>
    </location>
</feature>
<keyword evidence="6" id="KW-1133">Transmembrane helix</keyword>
<keyword evidence="3" id="KW-0597">Phosphoprotein</keyword>
<dbReference type="SMART" id="SM00388">
    <property type="entry name" value="HisKA"/>
    <property type="match status" value="1"/>
</dbReference>
<dbReference type="InterPro" id="IPR003594">
    <property type="entry name" value="HATPase_dom"/>
</dbReference>
<evidence type="ECO:0000256" key="2">
    <source>
        <dbReference type="ARBA" id="ARBA00012438"/>
    </source>
</evidence>
<dbReference type="GO" id="GO:0000155">
    <property type="term" value="F:phosphorelay sensor kinase activity"/>
    <property type="evidence" value="ECO:0007669"/>
    <property type="project" value="InterPro"/>
</dbReference>
<reference evidence="8 9" key="1">
    <citation type="journal article" date="2016" name="Nat. Commun.">
        <title>Thousands of microbial genomes shed light on interconnected biogeochemical processes in an aquifer system.</title>
        <authorList>
            <person name="Anantharaman K."/>
            <person name="Brown C.T."/>
            <person name="Hug L.A."/>
            <person name="Sharon I."/>
            <person name="Castelle C.J."/>
            <person name="Probst A.J."/>
            <person name="Thomas B.C."/>
            <person name="Singh A."/>
            <person name="Wilkins M.J."/>
            <person name="Karaoz U."/>
            <person name="Brodie E.L."/>
            <person name="Williams K.H."/>
            <person name="Hubbard S.S."/>
            <person name="Banfield J.F."/>
        </authorList>
    </citation>
    <scope>NUCLEOTIDE SEQUENCE [LARGE SCALE GENOMIC DNA]</scope>
</reference>
<dbReference type="CDD" id="cd00082">
    <property type="entry name" value="HisKA"/>
    <property type="match status" value="1"/>
</dbReference>
<dbReference type="Gene3D" id="1.10.287.130">
    <property type="match status" value="1"/>
</dbReference>
<feature type="transmembrane region" description="Helical" evidence="6">
    <location>
        <begin position="95"/>
        <end position="112"/>
    </location>
</feature>
<dbReference type="PANTHER" id="PTHR43547:SF2">
    <property type="entry name" value="HYBRID SIGNAL TRANSDUCTION HISTIDINE KINASE C"/>
    <property type="match status" value="1"/>
</dbReference>
<dbReference type="FunFam" id="3.30.565.10:FF:000006">
    <property type="entry name" value="Sensor histidine kinase WalK"/>
    <property type="match status" value="1"/>
</dbReference>
<keyword evidence="6" id="KW-0472">Membrane</keyword>
<dbReference type="InterPro" id="IPR036097">
    <property type="entry name" value="HisK_dim/P_sf"/>
</dbReference>
<name>A0A1F5ZM16_9BACT</name>
<dbReference type="SUPFAM" id="SSF47384">
    <property type="entry name" value="Homodimeric domain of signal transducing histidine kinase"/>
    <property type="match status" value="1"/>
</dbReference>
<dbReference type="SMART" id="SM00387">
    <property type="entry name" value="HATPase_c"/>
    <property type="match status" value="1"/>
</dbReference>
<dbReference type="Proteomes" id="UP000177383">
    <property type="component" value="Unassembled WGS sequence"/>
</dbReference>
<dbReference type="SUPFAM" id="SSF55874">
    <property type="entry name" value="ATPase domain of HSP90 chaperone/DNA topoisomerase II/histidine kinase"/>
    <property type="match status" value="1"/>
</dbReference>
<evidence type="ECO:0000259" key="7">
    <source>
        <dbReference type="PROSITE" id="PS50109"/>
    </source>
</evidence>